<reference evidence="2" key="1">
    <citation type="journal article" date="2020" name="Nature">
        <title>Giant virus diversity and host interactions through global metagenomics.</title>
        <authorList>
            <person name="Schulz F."/>
            <person name="Roux S."/>
            <person name="Paez-Espino D."/>
            <person name="Jungbluth S."/>
            <person name="Walsh D.A."/>
            <person name="Denef V.J."/>
            <person name="McMahon K.D."/>
            <person name="Konstantinidis K.T."/>
            <person name="Eloe-Fadrosh E.A."/>
            <person name="Kyrpides N.C."/>
            <person name="Woyke T."/>
        </authorList>
    </citation>
    <scope>NUCLEOTIDE SEQUENCE</scope>
    <source>
        <strain evidence="2">GVMAG-S-ERX555965-48</strain>
    </source>
</reference>
<evidence type="ECO:0000256" key="1">
    <source>
        <dbReference type="SAM" id="Phobius"/>
    </source>
</evidence>
<organism evidence="2">
    <name type="scientific">viral metagenome</name>
    <dbReference type="NCBI Taxonomy" id="1070528"/>
    <lineage>
        <taxon>unclassified sequences</taxon>
        <taxon>metagenomes</taxon>
        <taxon>organismal metagenomes</taxon>
    </lineage>
</organism>
<dbReference type="EMBL" id="MN738772">
    <property type="protein sequence ID" value="QHS84061.1"/>
    <property type="molecule type" value="Genomic_DNA"/>
</dbReference>
<protein>
    <submittedName>
        <fullName evidence="2">Uncharacterized protein</fullName>
    </submittedName>
</protein>
<feature type="transmembrane region" description="Helical" evidence="1">
    <location>
        <begin position="37"/>
        <end position="60"/>
    </location>
</feature>
<evidence type="ECO:0000313" key="2">
    <source>
        <dbReference type="EMBL" id="QHS84061.1"/>
    </source>
</evidence>
<accession>A0A6C0AXU3</accession>
<keyword evidence="1" id="KW-0472">Membrane</keyword>
<proteinExistence type="predicted"/>
<name>A0A6C0AXU3_9ZZZZ</name>
<dbReference type="AlphaFoldDB" id="A0A6C0AXU3"/>
<keyword evidence="1" id="KW-1133">Transmembrane helix</keyword>
<keyword evidence="1" id="KW-0812">Transmembrane</keyword>
<sequence>MTILDDCLEILKKEEVKNQIKQFCQPMVDIVMQEVGIYIYILFVLLIVNLCINIIMLFYFSRFKNMIYINKE</sequence>